<feature type="transmembrane region" description="Helical" evidence="2">
    <location>
        <begin position="102"/>
        <end position="127"/>
    </location>
</feature>
<organism evidence="4 5">
    <name type="scientific">Angustibacter aerolatus</name>
    <dbReference type="NCBI Taxonomy" id="1162965"/>
    <lineage>
        <taxon>Bacteria</taxon>
        <taxon>Bacillati</taxon>
        <taxon>Actinomycetota</taxon>
        <taxon>Actinomycetes</taxon>
        <taxon>Kineosporiales</taxon>
        <taxon>Kineosporiaceae</taxon>
    </lineage>
</organism>
<evidence type="ECO:0000256" key="1">
    <source>
        <dbReference type="SAM" id="MobiDB-lite"/>
    </source>
</evidence>
<keyword evidence="2" id="KW-0812">Transmembrane</keyword>
<keyword evidence="2" id="KW-0472">Membrane</keyword>
<sequence length="566" mass="60867">MLVLLVAKLAPRRLVGRAVGVVIALISVASLAWCIEQTSQAATQAYFSPFTRAWELGVGALLAAGSGWLLRLPAVVGRWLGWLGLAAVIGSAFWITDATPFPGAYALLPVLGTAAVVAAGSIAPGVGAESVLRQRPLQWLGAMSYSLYLWHWPALVIAAALVGGTLGVGPALLVVLASLLVAVLTHHAVENPLRRAPRLAARTSNSLGFGVLALVTVLFACNVMISNQAHRARRRGGPGAGPAGQRLARRGPGGRRQGQRRAGGRGRGGRGEAPAERRLAPARRACPSTRRRPTSTAAWCRPRRPGSPSCTYGDTSASKTVVLFGDSHAAAWLSALDAAGEREHFKPAGAHQVAVPVPVDDRLEHRRQAAVQPVRRLALLGPRPHRRRRAVARRRVEHDVRRPAAVVAEGPDRPRRRLAARRDHHPEAARRVREARGRARRLAGDGRRPRPVPRRPPQAGAALLAADARGPRLSREVLQAHVAKVAKADYLPVVDWFCTPTECPMVVKGVVTHYDRWHLTADYRLAAEQAARLGPAAHLIRFLLGPRRRLESVVEPRGSGARRLNG</sequence>
<evidence type="ECO:0000256" key="2">
    <source>
        <dbReference type="SAM" id="Phobius"/>
    </source>
</evidence>
<dbReference type="PANTHER" id="PTHR23028:SF53">
    <property type="entry name" value="ACYL_TRANSF_3 DOMAIN-CONTAINING PROTEIN"/>
    <property type="match status" value="1"/>
</dbReference>
<feature type="region of interest" description="Disordered" evidence="1">
    <location>
        <begin position="230"/>
        <end position="312"/>
    </location>
</feature>
<keyword evidence="2" id="KW-1133">Transmembrane helix</keyword>
<feature type="transmembrane region" description="Helical" evidence="2">
    <location>
        <begin position="139"/>
        <end position="162"/>
    </location>
</feature>
<feature type="transmembrane region" description="Helical" evidence="2">
    <location>
        <begin position="79"/>
        <end position="96"/>
    </location>
</feature>
<dbReference type="PANTHER" id="PTHR23028">
    <property type="entry name" value="ACETYLTRANSFERASE"/>
    <property type="match status" value="1"/>
</dbReference>
<keyword evidence="5" id="KW-1185">Reference proteome</keyword>
<dbReference type="InterPro" id="IPR050879">
    <property type="entry name" value="Acyltransferase_3"/>
</dbReference>
<feature type="domain" description="SGNH" evidence="3">
    <location>
        <begin position="306"/>
        <end position="522"/>
    </location>
</feature>
<dbReference type="EMBL" id="BSUZ01000001">
    <property type="protein sequence ID" value="GMA86755.1"/>
    <property type="molecule type" value="Genomic_DNA"/>
</dbReference>
<protein>
    <recommendedName>
        <fullName evidence="3">SGNH domain-containing protein</fullName>
    </recommendedName>
</protein>
<dbReference type="Proteomes" id="UP001157017">
    <property type="component" value="Unassembled WGS sequence"/>
</dbReference>
<evidence type="ECO:0000313" key="4">
    <source>
        <dbReference type="EMBL" id="GMA86755.1"/>
    </source>
</evidence>
<comment type="caution">
    <text evidence="4">The sequence shown here is derived from an EMBL/GenBank/DDBJ whole genome shotgun (WGS) entry which is preliminary data.</text>
</comment>
<feature type="transmembrane region" description="Helical" evidence="2">
    <location>
        <begin position="168"/>
        <end position="185"/>
    </location>
</feature>
<dbReference type="Pfam" id="PF19040">
    <property type="entry name" value="SGNH"/>
    <property type="match status" value="1"/>
</dbReference>
<feature type="transmembrane region" description="Helical" evidence="2">
    <location>
        <begin position="53"/>
        <end position="72"/>
    </location>
</feature>
<feature type="transmembrane region" description="Helical" evidence="2">
    <location>
        <begin position="206"/>
        <end position="225"/>
    </location>
</feature>
<dbReference type="InterPro" id="IPR043968">
    <property type="entry name" value="SGNH"/>
</dbReference>
<accession>A0ABQ6JIV0</accession>
<reference evidence="5" key="1">
    <citation type="journal article" date="2019" name="Int. J. Syst. Evol. Microbiol.">
        <title>The Global Catalogue of Microorganisms (GCM) 10K type strain sequencing project: providing services to taxonomists for standard genome sequencing and annotation.</title>
        <authorList>
            <consortium name="The Broad Institute Genomics Platform"/>
            <consortium name="The Broad Institute Genome Sequencing Center for Infectious Disease"/>
            <person name="Wu L."/>
            <person name="Ma J."/>
        </authorList>
    </citation>
    <scope>NUCLEOTIDE SEQUENCE [LARGE SCALE GENOMIC DNA]</scope>
    <source>
        <strain evidence="5">NBRC 108730</strain>
    </source>
</reference>
<evidence type="ECO:0000313" key="5">
    <source>
        <dbReference type="Proteomes" id="UP001157017"/>
    </source>
</evidence>
<evidence type="ECO:0000259" key="3">
    <source>
        <dbReference type="Pfam" id="PF19040"/>
    </source>
</evidence>
<feature type="compositionally biased region" description="Basic residues" evidence="1">
    <location>
        <begin position="247"/>
        <end position="268"/>
    </location>
</feature>
<proteinExistence type="predicted"/>
<gene>
    <name evidence="4" type="ORF">GCM10025868_20050</name>
</gene>
<feature type="region of interest" description="Disordered" evidence="1">
    <location>
        <begin position="409"/>
        <end position="460"/>
    </location>
</feature>
<feature type="transmembrane region" description="Helical" evidence="2">
    <location>
        <begin position="14"/>
        <end position="33"/>
    </location>
</feature>
<feature type="compositionally biased region" description="Basic and acidic residues" evidence="1">
    <location>
        <begin position="269"/>
        <end position="279"/>
    </location>
</feature>
<feature type="compositionally biased region" description="Basic and acidic residues" evidence="1">
    <location>
        <begin position="420"/>
        <end position="448"/>
    </location>
</feature>
<name>A0ABQ6JIV0_9ACTN</name>